<gene>
    <name evidence="2" type="ORF">LY90DRAFT_710156</name>
</gene>
<evidence type="ECO:0000313" key="2">
    <source>
        <dbReference type="EMBL" id="ORX88598.1"/>
    </source>
</evidence>
<name>A0A1Y1XS90_9FUNG</name>
<proteinExistence type="predicted"/>
<reference evidence="2 3" key="1">
    <citation type="submission" date="2016-08" db="EMBL/GenBank/DDBJ databases">
        <title>A Parts List for Fungal Cellulosomes Revealed by Comparative Genomics.</title>
        <authorList>
            <consortium name="DOE Joint Genome Institute"/>
            <person name="Haitjema C.H."/>
            <person name="Gilmore S.P."/>
            <person name="Henske J.K."/>
            <person name="Solomon K.V."/>
            <person name="De Groot R."/>
            <person name="Kuo A."/>
            <person name="Mondo S.J."/>
            <person name="Salamov A.A."/>
            <person name="Labutti K."/>
            <person name="Zhao Z."/>
            <person name="Chiniquy J."/>
            <person name="Barry K."/>
            <person name="Brewer H.M."/>
            <person name="Purvine S.O."/>
            <person name="Wright A.T."/>
            <person name="Boxma B."/>
            <person name="Van Alen T."/>
            <person name="Hackstein J.H."/>
            <person name="Baker S.E."/>
            <person name="Grigoriev I.V."/>
            <person name="O'Malley M.A."/>
        </authorList>
    </citation>
    <scope>NUCLEOTIDE SEQUENCE [LARGE SCALE GENOMIC DNA]</scope>
    <source>
        <strain evidence="2 3">G1</strain>
    </source>
</reference>
<dbReference type="AlphaFoldDB" id="A0A1Y1XS90"/>
<comment type="caution">
    <text evidence="2">The sequence shown here is derived from an EMBL/GenBank/DDBJ whole genome shotgun (WGS) entry which is preliminary data.</text>
</comment>
<evidence type="ECO:0000256" key="1">
    <source>
        <dbReference type="SAM" id="SignalP"/>
    </source>
</evidence>
<feature type="signal peptide" evidence="1">
    <location>
        <begin position="1"/>
        <end position="23"/>
    </location>
</feature>
<accession>A0A1Y1XS90</accession>
<evidence type="ECO:0000313" key="3">
    <source>
        <dbReference type="Proteomes" id="UP000193920"/>
    </source>
</evidence>
<keyword evidence="1" id="KW-0732">Signal</keyword>
<organism evidence="2 3">
    <name type="scientific">Neocallimastix californiae</name>
    <dbReference type="NCBI Taxonomy" id="1754190"/>
    <lineage>
        <taxon>Eukaryota</taxon>
        <taxon>Fungi</taxon>
        <taxon>Fungi incertae sedis</taxon>
        <taxon>Chytridiomycota</taxon>
        <taxon>Chytridiomycota incertae sedis</taxon>
        <taxon>Neocallimastigomycetes</taxon>
        <taxon>Neocallimastigales</taxon>
        <taxon>Neocallimastigaceae</taxon>
        <taxon>Neocallimastix</taxon>
    </lineage>
</organism>
<dbReference type="EMBL" id="MCOG01001155">
    <property type="protein sequence ID" value="ORX88598.1"/>
    <property type="molecule type" value="Genomic_DNA"/>
</dbReference>
<protein>
    <submittedName>
        <fullName evidence="2">Uncharacterized protein</fullName>
    </submittedName>
</protein>
<sequence length="166" mass="19130">MKSLLNVLFLLSTIALLISNINARSIIGDLTNSSKNSGNSDDYYVIFINNSLLTSKETAKRENRYIFTSLISEIHDLIVDNKDTFVNIEKFNKINEREPNSIKKEIEEKYLMKEGDSNIVFPISSLKDKTILRVYVSPKLVKEIRSMDYVIDCIPYLNYVNSKYSN</sequence>
<keyword evidence="3" id="KW-1185">Reference proteome</keyword>
<feature type="chain" id="PRO_5013276916" evidence="1">
    <location>
        <begin position="24"/>
        <end position="166"/>
    </location>
</feature>
<dbReference type="OrthoDB" id="10642433at2759"/>
<dbReference type="Proteomes" id="UP000193920">
    <property type="component" value="Unassembled WGS sequence"/>
</dbReference>